<keyword evidence="1" id="KW-1133">Transmembrane helix</keyword>
<feature type="transmembrane region" description="Helical" evidence="1">
    <location>
        <begin position="156"/>
        <end position="178"/>
    </location>
</feature>
<evidence type="ECO:0000256" key="1">
    <source>
        <dbReference type="SAM" id="Phobius"/>
    </source>
</evidence>
<dbReference type="OrthoDB" id="9800309at2"/>
<keyword evidence="1" id="KW-0812">Transmembrane</keyword>
<dbReference type="RefSeq" id="WP_048570087.1">
    <property type="nucleotide sequence ID" value="NZ_LFVU01000012.1"/>
</dbReference>
<keyword evidence="3" id="KW-1185">Reference proteome</keyword>
<dbReference type="PANTHER" id="PTHR43471">
    <property type="entry name" value="ABC TRANSPORTER PERMEASE"/>
    <property type="match status" value="1"/>
</dbReference>
<feature type="transmembrane region" description="Helical" evidence="1">
    <location>
        <begin position="69"/>
        <end position="90"/>
    </location>
</feature>
<dbReference type="GO" id="GO:0140359">
    <property type="term" value="F:ABC-type transporter activity"/>
    <property type="evidence" value="ECO:0007669"/>
    <property type="project" value="InterPro"/>
</dbReference>
<evidence type="ECO:0000313" key="3">
    <source>
        <dbReference type="Proteomes" id="UP000036756"/>
    </source>
</evidence>
<proteinExistence type="predicted"/>
<keyword evidence="1" id="KW-0472">Membrane</keyword>
<feature type="transmembrane region" description="Helical" evidence="1">
    <location>
        <begin position="12"/>
        <end position="30"/>
    </location>
</feature>
<accession>A0A0J8DDR3</accession>
<protein>
    <submittedName>
        <fullName evidence="2">ABC-2 family transporter protein</fullName>
    </submittedName>
</protein>
<feature type="transmembrane region" description="Helical" evidence="1">
    <location>
        <begin position="122"/>
        <end position="144"/>
    </location>
</feature>
<dbReference type="Proteomes" id="UP000036756">
    <property type="component" value="Unassembled WGS sequence"/>
</dbReference>
<dbReference type="PATRIC" id="fig|1121307.3.peg.351"/>
<dbReference type="PANTHER" id="PTHR43471:SF12">
    <property type="entry name" value="HYPOTHETICAL MEMBRANE PROTEIN, CONSERVED"/>
    <property type="match status" value="1"/>
</dbReference>
<dbReference type="Pfam" id="PF12679">
    <property type="entry name" value="ABC2_membrane_2"/>
    <property type="match status" value="1"/>
</dbReference>
<gene>
    <name evidence="2" type="ORF">CLCY_18c00090</name>
</gene>
<dbReference type="AlphaFoldDB" id="A0A0J8DDR3"/>
<dbReference type="EMBL" id="LFVU01000012">
    <property type="protein sequence ID" value="KMT22363.1"/>
    <property type="molecule type" value="Genomic_DNA"/>
</dbReference>
<dbReference type="GO" id="GO:0005886">
    <property type="term" value="C:plasma membrane"/>
    <property type="evidence" value="ECO:0007669"/>
    <property type="project" value="UniProtKB-SubCell"/>
</dbReference>
<sequence length="265" mass="29459">MNIFKRELKANLKSLVFWCIGILVMVLGGMSKFKGLSGTGQSINDILGKMPKVVQIFIGSSEFDLSTALGYYGIVIGYILLMAGIHSVMLGSSIISKEERDKTVEFLLVKPITRSRVVMEKLLAALVNIILFNVVTFISSVAIINSLSKEEDVFKPLLLLMIGMLVFQIIFMSLGLCLSTIYKESKNSSGISIGILMVTYFISIAIGMSDKMNGLRILIPFKYFDVAGIIKGGNLEYLYIIVSLVIIIVFISMTFIFYRNRDLKI</sequence>
<reference evidence="2 3" key="1">
    <citation type="submission" date="2015-06" db="EMBL/GenBank/DDBJ databases">
        <title>Draft genome sequence of the purine-degrading Clostridium cylindrosporum HC-1 (DSM 605).</title>
        <authorList>
            <person name="Poehlein A."/>
            <person name="Schiel-Bengelsdorf B."/>
            <person name="Bengelsdorf F."/>
            <person name="Daniel R."/>
            <person name="Duerre P."/>
        </authorList>
    </citation>
    <scope>NUCLEOTIDE SEQUENCE [LARGE SCALE GENOMIC DNA]</scope>
    <source>
        <strain evidence="2 3">DSM 605</strain>
    </source>
</reference>
<feature type="transmembrane region" description="Helical" evidence="1">
    <location>
        <begin position="190"/>
        <end position="208"/>
    </location>
</feature>
<name>A0A0J8DDR3_CLOCY</name>
<comment type="caution">
    <text evidence="2">The sequence shown here is derived from an EMBL/GenBank/DDBJ whole genome shotgun (WGS) entry which is preliminary data.</text>
</comment>
<dbReference type="STRING" id="1121307.CLCY_18c00090"/>
<organism evidence="2 3">
    <name type="scientific">Clostridium cylindrosporum DSM 605</name>
    <dbReference type="NCBI Taxonomy" id="1121307"/>
    <lineage>
        <taxon>Bacteria</taxon>
        <taxon>Bacillati</taxon>
        <taxon>Bacillota</taxon>
        <taxon>Clostridia</taxon>
        <taxon>Eubacteriales</taxon>
        <taxon>Clostridiaceae</taxon>
        <taxon>Clostridium</taxon>
    </lineage>
</organism>
<feature type="transmembrane region" description="Helical" evidence="1">
    <location>
        <begin position="237"/>
        <end position="258"/>
    </location>
</feature>
<evidence type="ECO:0000313" key="2">
    <source>
        <dbReference type="EMBL" id="KMT22363.1"/>
    </source>
</evidence>